<dbReference type="GO" id="GO:0051287">
    <property type="term" value="F:NAD binding"/>
    <property type="evidence" value="ECO:0007669"/>
    <property type="project" value="InterPro"/>
</dbReference>
<keyword evidence="3" id="KW-0520">NAD</keyword>
<dbReference type="GO" id="GO:0016054">
    <property type="term" value="P:organic acid catabolic process"/>
    <property type="evidence" value="ECO:0007669"/>
    <property type="project" value="UniProtKB-ARBA"/>
</dbReference>
<dbReference type="SUPFAM" id="SSF48179">
    <property type="entry name" value="6-phosphogluconate dehydrogenase C-terminal domain-like"/>
    <property type="match status" value="1"/>
</dbReference>
<dbReference type="Proteomes" id="UP000435304">
    <property type="component" value="Unassembled WGS sequence"/>
</dbReference>
<dbReference type="EC" id="1.1.1.60" evidence="7"/>
<dbReference type="InterPro" id="IPR029154">
    <property type="entry name" value="HIBADH-like_NADP-bd"/>
</dbReference>
<evidence type="ECO:0000259" key="5">
    <source>
        <dbReference type="Pfam" id="PF03446"/>
    </source>
</evidence>
<dbReference type="InterPro" id="IPR013328">
    <property type="entry name" value="6PGD_dom2"/>
</dbReference>
<evidence type="ECO:0000256" key="1">
    <source>
        <dbReference type="ARBA" id="ARBA00009080"/>
    </source>
</evidence>
<dbReference type="PROSITE" id="PS00895">
    <property type="entry name" value="3_HYDROXYISOBUT_DH"/>
    <property type="match status" value="1"/>
</dbReference>
<dbReference type="EMBL" id="WPCU01000001">
    <property type="protein sequence ID" value="MVA74470.1"/>
    <property type="molecule type" value="Genomic_DNA"/>
</dbReference>
<evidence type="ECO:0000256" key="2">
    <source>
        <dbReference type="ARBA" id="ARBA00023002"/>
    </source>
</evidence>
<accession>A0A6A9UZY2</accession>
<comment type="similarity">
    <text evidence="1">Belongs to the HIBADH-related family.</text>
</comment>
<keyword evidence="8" id="KW-1185">Reference proteome</keyword>
<feature type="domain" description="6-phosphogluconate dehydrogenase NADP-binding" evidence="5">
    <location>
        <begin position="3"/>
        <end position="160"/>
    </location>
</feature>
<dbReference type="InterPro" id="IPR036291">
    <property type="entry name" value="NAD(P)-bd_dom_sf"/>
</dbReference>
<dbReference type="NCBIfam" id="TIGR01505">
    <property type="entry name" value="tartro_sem_red"/>
    <property type="match status" value="1"/>
</dbReference>
<dbReference type="GO" id="GO:0050661">
    <property type="term" value="F:NADP binding"/>
    <property type="evidence" value="ECO:0007669"/>
    <property type="project" value="InterPro"/>
</dbReference>
<comment type="caution">
    <text evidence="7">The sequence shown here is derived from an EMBL/GenBank/DDBJ whole genome shotgun (WGS) entry which is preliminary data.</text>
</comment>
<dbReference type="PANTHER" id="PTHR43060:SF15">
    <property type="entry name" value="3-HYDROXYISOBUTYRATE DEHYDROGENASE-LIKE 1, MITOCHONDRIAL-RELATED"/>
    <property type="match status" value="1"/>
</dbReference>
<proteinExistence type="inferred from homology"/>
<organism evidence="7 8">
    <name type="scientific">Auraticoccus cholistanensis</name>
    <dbReference type="NCBI Taxonomy" id="2656650"/>
    <lineage>
        <taxon>Bacteria</taxon>
        <taxon>Bacillati</taxon>
        <taxon>Actinomycetota</taxon>
        <taxon>Actinomycetes</taxon>
        <taxon>Propionibacteriales</taxon>
        <taxon>Propionibacteriaceae</taxon>
        <taxon>Auraticoccus</taxon>
    </lineage>
</organism>
<gene>
    <name evidence="7" type="ORF">GC722_00240</name>
</gene>
<evidence type="ECO:0000256" key="3">
    <source>
        <dbReference type="ARBA" id="ARBA00023027"/>
    </source>
</evidence>
<keyword evidence="2 7" id="KW-0560">Oxidoreductase</keyword>
<evidence type="ECO:0000259" key="6">
    <source>
        <dbReference type="Pfam" id="PF14833"/>
    </source>
</evidence>
<dbReference type="AlphaFoldDB" id="A0A6A9UZY2"/>
<dbReference type="GO" id="GO:0046487">
    <property type="term" value="P:glyoxylate metabolic process"/>
    <property type="evidence" value="ECO:0007669"/>
    <property type="project" value="InterPro"/>
</dbReference>
<dbReference type="InterPro" id="IPR002204">
    <property type="entry name" value="3-OH-isobutyrate_DH-rel_CS"/>
</dbReference>
<feature type="active site" evidence="4">
    <location>
        <position position="169"/>
    </location>
</feature>
<dbReference type="InterPro" id="IPR015815">
    <property type="entry name" value="HIBADH-related"/>
</dbReference>
<dbReference type="Pfam" id="PF14833">
    <property type="entry name" value="NAD_binding_11"/>
    <property type="match status" value="1"/>
</dbReference>
<dbReference type="PIRSF" id="PIRSF000103">
    <property type="entry name" value="HIBADH"/>
    <property type="match status" value="1"/>
</dbReference>
<dbReference type="Pfam" id="PF03446">
    <property type="entry name" value="NAD_binding_2"/>
    <property type="match status" value="1"/>
</dbReference>
<dbReference type="InterPro" id="IPR006398">
    <property type="entry name" value="Tartro_sem_red"/>
</dbReference>
<sequence>MAVGFIGLGVMGIPMASNLITAGHQLVVHRVRERSQPLVEQGAVAAGSPREVAEQCEVVICMLPDTPDVETVLFGEDGVAAGLAPGSLVVDMSSISPVRTVEFAGRITAAGSDYVDAPVSGGEVGARDGALTVFVGGDDAPVARAMPLLQVMGRKITHIGRVGAGQTAKVANQVIVAQTIQAVAEGLALARAAGVDPAVVRESLSGGFASSRILELHGQRMLDGTFEPGFRLRLHRKDLSLAQQAAEHLGITLPGTAVVAAQMDAALARDWGELDHSALIRLVSDEAAE</sequence>
<reference evidence="7 8" key="1">
    <citation type="submission" date="2019-12" db="EMBL/GenBank/DDBJ databases">
        <title>Auraticoccus cholistani sp. nov., an actinomycete isolated from soil of Cholistan desert.</title>
        <authorList>
            <person name="Cheema M.T."/>
        </authorList>
    </citation>
    <scope>NUCLEOTIDE SEQUENCE [LARGE SCALE GENOMIC DNA]</scope>
    <source>
        <strain evidence="7 8">F435</strain>
    </source>
</reference>
<evidence type="ECO:0000313" key="7">
    <source>
        <dbReference type="EMBL" id="MVA74470.1"/>
    </source>
</evidence>
<evidence type="ECO:0000313" key="8">
    <source>
        <dbReference type="Proteomes" id="UP000435304"/>
    </source>
</evidence>
<dbReference type="Gene3D" id="1.10.1040.10">
    <property type="entry name" value="N-(1-d-carboxylethyl)-l-norvaline Dehydrogenase, domain 2"/>
    <property type="match status" value="1"/>
</dbReference>
<dbReference type="InterPro" id="IPR006115">
    <property type="entry name" value="6PGDH_NADP-bd"/>
</dbReference>
<dbReference type="RefSeq" id="WP_331714228.1">
    <property type="nucleotide sequence ID" value="NZ_WPCU01000001.1"/>
</dbReference>
<dbReference type="GO" id="GO:0008679">
    <property type="term" value="F:2-hydroxy-3-oxopropionate reductase activity"/>
    <property type="evidence" value="ECO:0007669"/>
    <property type="project" value="UniProtKB-EC"/>
</dbReference>
<dbReference type="InterPro" id="IPR008927">
    <property type="entry name" value="6-PGluconate_DH-like_C_sf"/>
</dbReference>
<protein>
    <submittedName>
        <fullName evidence="7">2-hydroxy-3-oxopropionate reductase</fullName>
        <ecNumber evidence="7">1.1.1.60</ecNumber>
    </submittedName>
</protein>
<evidence type="ECO:0000256" key="4">
    <source>
        <dbReference type="PIRSR" id="PIRSR000103-1"/>
    </source>
</evidence>
<dbReference type="Gene3D" id="3.40.50.720">
    <property type="entry name" value="NAD(P)-binding Rossmann-like Domain"/>
    <property type="match status" value="1"/>
</dbReference>
<dbReference type="PANTHER" id="PTHR43060">
    <property type="entry name" value="3-HYDROXYISOBUTYRATE DEHYDROGENASE-LIKE 1, MITOCHONDRIAL-RELATED"/>
    <property type="match status" value="1"/>
</dbReference>
<feature type="domain" description="3-hydroxyisobutyrate dehydrogenase-like NAD-binding" evidence="6">
    <location>
        <begin position="163"/>
        <end position="282"/>
    </location>
</feature>
<dbReference type="SUPFAM" id="SSF51735">
    <property type="entry name" value="NAD(P)-binding Rossmann-fold domains"/>
    <property type="match status" value="1"/>
</dbReference>
<name>A0A6A9UZY2_9ACTN</name>